<reference evidence="1" key="2">
    <citation type="journal article" date="2015" name="Data Brief">
        <title>Shoot transcriptome of the giant reed, Arundo donax.</title>
        <authorList>
            <person name="Barrero R.A."/>
            <person name="Guerrero F.D."/>
            <person name="Moolhuijzen P."/>
            <person name="Goolsby J.A."/>
            <person name="Tidwell J."/>
            <person name="Bellgard S.E."/>
            <person name="Bellgard M.I."/>
        </authorList>
    </citation>
    <scope>NUCLEOTIDE SEQUENCE</scope>
    <source>
        <tissue evidence="1">Shoot tissue taken approximately 20 cm above the soil surface</tissue>
    </source>
</reference>
<evidence type="ECO:0000313" key="1">
    <source>
        <dbReference type="EMBL" id="JAD21424.1"/>
    </source>
</evidence>
<organism evidence="1">
    <name type="scientific">Arundo donax</name>
    <name type="common">Giant reed</name>
    <name type="synonym">Donax arundinaceus</name>
    <dbReference type="NCBI Taxonomy" id="35708"/>
    <lineage>
        <taxon>Eukaryota</taxon>
        <taxon>Viridiplantae</taxon>
        <taxon>Streptophyta</taxon>
        <taxon>Embryophyta</taxon>
        <taxon>Tracheophyta</taxon>
        <taxon>Spermatophyta</taxon>
        <taxon>Magnoliopsida</taxon>
        <taxon>Liliopsida</taxon>
        <taxon>Poales</taxon>
        <taxon>Poaceae</taxon>
        <taxon>PACMAD clade</taxon>
        <taxon>Arundinoideae</taxon>
        <taxon>Arundineae</taxon>
        <taxon>Arundo</taxon>
    </lineage>
</organism>
<name>A0A0A8Y5Z2_ARUDO</name>
<dbReference type="EMBL" id="GBRH01276471">
    <property type="protein sequence ID" value="JAD21424.1"/>
    <property type="molecule type" value="Transcribed_RNA"/>
</dbReference>
<proteinExistence type="predicted"/>
<accession>A0A0A8Y5Z2</accession>
<reference evidence="1" key="1">
    <citation type="submission" date="2014-09" db="EMBL/GenBank/DDBJ databases">
        <authorList>
            <person name="Magalhaes I.L.F."/>
            <person name="Oliveira U."/>
            <person name="Santos F.R."/>
            <person name="Vidigal T.H.D.A."/>
            <person name="Brescovit A.D."/>
            <person name="Santos A.J."/>
        </authorList>
    </citation>
    <scope>NUCLEOTIDE SEQUENCE</scope>
    <source>
        <tissue evidence="1">Shoot tissue taken approximately 20 cm above the soil surface</tissue>
    </source>
</reference>
<sequence length="47" mass="5114">MLPGQLASTAALKFHSNLKLSSQVPCSSFSAHRLPSQTLLYDKVILN</sequence>
<dbReference type="AlphaFoldDB" id="A0A0A8Y5Z2"/>
<protein>
    <submittedName>
        <fullName evidence="1">Uncharacterized protein</fullName>
    </submittedName>
</protein>